<accession>A0ABU3VPY5</accession>
<reference evidence="7 8" key="1">
    <citation type="submission" date="2023-06" db="EMBL/GenBank/DDBJ databases">
        <title>Genome sequence of Methanimicrococcus sp. At1.</title>
        <authorList>
            <person name="Protasov E."/>
            <person name="Platt K."/>
            <person name="Poehlein A."/>
            <person name="Daniel R."/>
            <person name="Brune A."/>
        </authorList>
    </citation>
    <scope>NUCLEOTIDE SEQUENCE [LARGE SCALE GENOMIC DNA]</scope>
    <source>
        <strain evidence="7 8">At1</strain>
    </source>
</reference>
<proteinExistence type="predicted"/>
<dbReference type="Pfam" id="PF14487">
    <property type="entry name" value="DarT"/>
    <property type="match status" value="1"/>
</dbReference>
<name>A0ABU3VPY5_9EURY</name>
<evidence type="ECO:0000256" key="4">
    <source>
        <dbReference type="ARBA" id="ARBA00022695"/>
    </source>
</evidence>
<gene>
    <name evidence="7" type="ORF">MmiAt1_10620</name>
</gene>
<dbReference type="Proteomes" id="UP001272052">
    <property type="component" value="Unassembled WGS sequence"/>
</dbReference>
<organism evidence="7 8">
    <name type="scientific">Methanimicrococcus hacksteinii</name>
    <dbReference type="NCBI Taxonomy" id="3028293"/>
    <lineage>
        <taxon>Archaea</taxon>
        <taxon>Methanobacteriati</taxon>
        <taxon>Methanobacteriota</taxon>
        <taxon>Stenosarchaea group</taxon>
        <taxon>Methanomicrobia</taxon>
        <taxon>Methanosarcinales</taxon>
        <taxon>Methanosarcinaceae</taxon>
        <taxon>Methanimicrococcus</taxon>
    </lineage>
</organism>
<feature type="domain" description="DarT" evidence="6">
    <location>
        <begin position="14"/>
        <end position="198"/>
    </location>
</feature>
<keyword evidence="2" id="KW-0328">Glycosyltransferase</keyword>
<evidence type="ECO:0000313" key="7">
    <source>
        <dbReference type="EMBL" id="MDV0445482.1"/>
    </source>
</evidence>
<evidence type="ECO:0000256" key="3">
    <source>
        <dbReference type="ARBA" id="ARBA00022679"/>
    </source>
</evidence>
<evidence type="ECO:0000259" key="6">
    <source>
        <dbReference type="PROSITE" id="PS52018"/>
    </source>
</evidence>
<dbReference type="EMBL" id="JAWDKC010000018">
    <property type="protein sequence ID" value="MDV0445482.1"/>
    <property type="molecule type" value="Genomic_DNA"/>
</dbReference>
<evidence type="ECO:0000256" key="1">
    <source>
        <dbReference type="ARBA" id="ARBA00022649"/>
    </source>
</evidence>
<comment type="caution">
    <text evidence="7">The sequence shown here is derived from an EMBL/GenBank/DDBJ whole genome shotgun (WGS) entry which is preliminary data.</text>
</comment>
<keyword evidence="1" id="KW-1277">Toxin-antitoxin system</keyword>
<keyword evidence="5" id="KW-0238">DNA-binding</keyword>
<sequence length="202" mass="23795">MNKRSMTANIKNQKLLYHLTDADNFESIVSNGLQSRKSCRNISFKDVADQEIISFREEAGLDEYVPFHFFAQNPFDGRVQKKYPDSEFIYISIRRDLAQHYNFQIIPQHPLSMDPFKMYDYNEGMDIIDWNAMNSRDYHDPYIKNVCMAECVGKYIIPAKTFHCVWVRTNKSKSYVTDVLIKHNIDNVYVNHNPSMFVKRGV</sequence>
<dbReference type="PROSITE" id="PS52018">
    <property type="entry name" value="DART"/>
    <property type="match status" value="1"/>
</dbReference>
<keyword evidence="4" id="KW-0548">Nucleotidyltransferase</keyword>
<evidence type="ECO:0000313" key="8">
    <source>
        <dbReference type="Proteomes" id="UP001272052"/>
    </source>
</evidence>
<dbReference type="InterPro" id="IPR029494">
    <property type="entry name" value="DarT"/>
</dbReference>
<evidence type="ECO:0000256" key="2">
    <source>
        <dbReference type="ARBA" id="ARBA00022676"/>
    </source>
</evidence>
<evidence type="ECO:0000256" key="5">
    <source>
        <dbReference type="ARBA" id="ARBA00023125"/>
    </source>
</evidence>
<keyword evidence="8" id="KW-1185">Reference proteome</keyword>
<protein>
    <recommendedName>
        <fullName evidence="6">DarT domain-containing protein</fullName>
    </recommendedName>
</protein>
<keyword evidence="3" id="KW-0808">Transferase</keyword>